<sequence length="124" mass="13827">MLRILTIAIMILSLILTAANASAFKLPKLKIIYIKPQSYSARIVGKTNGLPVLTVDFEGRPLWKVLQDVSNDTGYVFTTKGVNLAKKVNLKGRYNFAVLLSKLFSGRGENTTVNLKTKRVSVWR</sequence>
<protein>
    <submittedName>
        <fullName evidence="1">Uncharacterized protein</fullName>
    </submittedName>
</protein>
<evidence type="ECO:0000313" key="2">
    <source>
        <dbReference type="Proteomes" id="UP000316562"/>
    </source>
</evidence>
<name>A0A519BH90_ACIG2</name>
<organism evidence="1 2">
    <name type="scientific">Acididesulfobacter guangdongensis</name>
    <dbReference type="NCBI Taxonomy" id="2597225"/>
    <lineage>
        <taxon>Bacteria</taxon>
        <taxon>Deltaproteobacteria</taxon>
        <taxon>Candidatus Acidulodesulfobacterales</taxon>
        <taxon>Candidatus Acididesulfobacter</taxon>
    </lineage>
</organism>
<dbReference type="AlphaFoldDB" id="A0A519BH90"/>
<dbReference type="EMBL" id="SGBC01000002">
    <property type="protein sequence ID" value="RZD16624.1"/>
    <property type="molecule type" value="Genomic_DNA"/>
</dbReference>
<accession>A0A519BH90</accession>
<gene>
    <name evidence="1" type="ORF">EVJ46_06345</name>
</gene>
<evidence type="ECO:0000313" key="1">
    <source>
        <dbReference type="EMBL" id="RZD16624.1"/>
    </source>
</evidence>
<reference evidence="1 2" key="1">
    <citation type="journal article" date="2019" name="ISME J.">
        <title>Insights into ecological role of a new deltaproteobacterial order Candidatus Acidulodesulfobacterales by metagenomics and metatranscriptomics.</title>
        <authorList>
            <person name="Tan S."/>
            <person name="Liu J."/>
            <person name="Fang Y."/>
            <person name="Hedlund B.P."/>
            <person name="Lian Z.H."/>
            <person name="Huang L.Y."/>
            <person name="Li J.T."/>
            <person name="Huang L.N."/>
            <person name="Li W.J."/>
            <person name="Jiang H.C."/>
            <person name="Dong H.L."/>
            <person name="Shu W.S."/>
        </authorList>
    </citation>
    <scope>NUCLEOTIDE SEQUENCE [LARGE SCALE GENOMIC DNA]</scope>
    <source>
        <strain evidence="1">AP2</strain>
    </source>
</reference>
<proteinExistence type="predicted"/>
<dbReference type="Proteomes" id="UP000316562">
    <property type="component" value="Unassembled WGS sequence"/>
</dbReference>
<comment type="caution">
    <text evidence="1">The sequence shown here is derived from an EMBL/GenBank/DDBJ whole genome shotgun (WGS) entry which is preliminary data.</text>
</comment>